<proteinExistence type="predicted"/>
<keyword evidence="1" id="KW-1133">Transmembrane helix</keyword>
<keyword evidence="1" id="KW-0472">Membrane</keyword>
<name>A0A0C2WLD8_SERVB</name>
<dbReference type="Proteomes" id="UP000054097">
    <property type="component" value="Unassembled WGS sequence"/>
</dbReference>
<feature type="transmembrane region" description="Helical" evidence="1">
    <location>
        <begin position="91"/>
        <end position="110"/>
    </location>
</feature>
<sequence length="208" mass="23692">MCGNAPPCDAKTNNRCYAFFPFNPCELNRDGHRDPDVRYKLANFHGTDLHPSFAFFRIPASFSFFFLAWCFFSFLFFLPFNHTTTRKRMHLAFYLITLVAATPTLAVPTLHHPVNGTAISLSKEHGHTVPGHHATLDLTSHNEDSNYDVRNSVIRSHRTLSLPPPSPTSNARREKGYNIRTSRKEGGTCWPKGTSYPTEEARRLCYRS</sequence>
<evidence type="ECO:0000313" key="3">
    <source>
        <dbReference type="Proteomes" id="UP000054097"/>
    </source>
</evidence>
<protein>
    <submittedName>
        <fullName evidence="2">Uncharacterized protein</fullName>
    </submittedName>
</protein>
<dbReference type="EMBL" id="KN824301">
    <property type="protein sequence ID" value="KIM27113.1"/>
    <property type="molecule type" value="Genomic_DNA"/>
</dbReference>
<feature type="transmembrane region" description="Helical" evidence="1">
    <location>
        <begin position="58"/>
        <end position="79"/>
    </location>
</feature>
<dbReference type="AlphaFoldDB" id="A0A0C2WLD8"/>
<organism evidence="2 3">
    <name type="scientific">Serendipita vermifera MAFF 305830</name>
    <dbReference type="NCBI Taxonomy" id="933852"/>
    <lineage>
        <taxon>Eukaryota</taxon>
        <taxon>Fungi</taxon>
        <taxon>Dikarya</taxon>
        <taxon>Basidiomycota</taxon>
        <taxon>Agaricomycotina</taxon>
        <taxon>Agaricomycetes</taxon>
        <taxon>Sebacinales</taxon>
        <taxon>Serendipitaceae</taxon>
        <taxon>Serendipita</taxon>
    </lineage>
</organism>
<dbReference type="HOGENOM" id="CLU_1321620_0_0_1"/>
<evidence type="ECO:0000313" key="2">
    <source>
        <dbReference type="EMBL" id="KIM27113.1"/>
    </source>
</evidence>
<gene>
    <name evidence="2" type="ORF">M408DRAFT_173655</name>
</gene>
<keyword evidence="3" id="KW-1185">Reference proteome</keyword>
<evidence type="ECO:0000256" key="1">
    <source>
        <dbReference type="SAM" id="Phobius"/>
    </source>
</evidence>
<reference evidence="2 3" key="1">
    <citation type="submission" date="2014-04" db="EMBL/GenBank/DDBJ databases">
        <authorList>
            <consortium name="DOE Joint Genome Institute"/>
            <person name="Kuo A."/>
            <person name="Zuccaro A."/>
            <person name="Kohler A."/>
            <person name="Nagy L.G."/>
            <person name="Floudas D."/>
            <person name="Copeland A."/>
            <person name="Barry K.W."/>
            <person name="Cichocki N."/>
            <person name="Veneault-Fourrey C."/>
            <person name="LaButti K."/>
            <person name="Lindquist E.A."/>
            <person name="Lipzen A."/>
            <person name="Lundell T."/>
            <person name="Morin E."/>
            <person name="Murat C."/>
            <person name="Sun H."/>
            <person name="Tunlid A."/>
            <person name="Henrissat B."/>
            <person name="Grigoriev I.V."/>
            <person name="Hibbett D.S."/>
            <person name="Martin F."/>
            <person name="Nordberg H.P."/>
            <person name="Cantor M.N."/>
            <person name="Hua S.X."/>
        </authorList>
    </citation>
    <scope>NUCLEOTIDE SEQUENCE [LARGE SCALE GENOMIC DNA]</scope>
    <source>
        <strain evidence="2 3">MAFF 305830</strain>
    </source>
</reference>
<reference evidence="3" key="2">
    <citation type="submission" date="2015-01" db="EMBL/GenBank/DDBJ databases">
        <title>Evolutionary Origins and Diversification of the Mycorrhizal Mutualists.</title>
        <authorList>
            <consortium name="DOE Joint Genome Institute"/>
            <consortium name="Mycorrhizal Genomics Consortium"/>
            <person name="Kohler A."/>
            <person name="Kuo A."/>
            <person name="Nagy L.G."/>
            <person name="Floudas D."/>
            <person name="Copeland A."/>
            <person name="Barry K.W."/>
            <person name="Cichocki N."/>
            <person name="Veneault-Fourrey C."/>
            <person name="LaButti K."/>
            <person name="Lindquist E.A."/>
            <person name="Lipzen A."/>
            <person name="Lundell T."/>
            <person name="Morin E."/>
            <person name="Murat C."/>
            <person name="Riley R."/>
            <person name="Ohm R."/>
            <person name="Sun H."/>
            <person name="Tunlid A."/>
            <person name="Henrissat B."/>
            <person name="Grigoriev I.V."/>
            <person name="Hibbett D.S."/>
            <person name="Martin F."/>
        </authorList>
    </citation>
    <scope>NUCLEOTIDE SEQUENCE [LARGE SCALE GENOMIC DNA]</scope>
    <source>
        <strain evidence="3">MAFF 305830</strain>
    </source>
</reference>
<accession>A0A0C2WLD8</accession>
<keyword evidence="1" id="KW-0812">Transmembrane</keyword>